<name>A0A0A2F387_9PORP</name>
<evidence type="ECO:0000313" key="2">
    <source>
        <dbReference type="EMBL" id="KGN85468.1"/>
    </source>
</evidence>
<gene>
    <name evidence="2" type="ORF">HR15_09710</name>
</gene>
<reference evidence="2 3" key="1">
    <citation type="submission" date="2014-08" db="EMBL/GenBank/DDBJ databases">
        <title>Porphyromonas gulae strain:COT-052_OH3439 Genome sequencing.</title>
        <authorList>
            <person name="Wallis C."/>
            <person name="Deusch O."/>
            <person name="O'Flynn C."/>
            <person name="Davis I."/>
            <person name="Jospin G."/>
            <person name="Darling A.E."/>
            <person name="Coil D.A."/>
            <person name="Alexiev A."/>
            <person name="Horsfall A."/>
            <person name="Kirkwood N."/>
            <person name="Harris S."/>
            <person name="Eisen J.A."/>
        </authorList>
    </citation>
    <scope>NUCLEOTIDE SEQUENCE [LARGE SCALE GENOMIC DNA]</scope>
    <source>
        <strain evidence="3">COT-052 OH3439</strain>
    </source>
</reference>
<organism evidence="2 3">
    <name type="scientific">Porphyromonas gulae</name>
    <dbReference type="NCBI Taxonomy" id="111105"/>
    <lineage>
        <taxon>Bacteria</taxon>
        <taxon>Pseudomonadati</taxon>
        <taxon>Bacteroidota</taxon>
        <taxon>Bacteroidia</taxon>
        <taxon>Bacteroidales</taxon>
        <taxon>Porphyromonadaceae</taxon>
        <taxon>Porphyromonas</taxon>
    </lineage>
</organism>
<comment type="caution">
    <text evidence="2">The sequence shown here is derived from an EMBL/GenBank/DDBJ whole genome shotgun (WGS) entry which is preliminary data.</text>
</comment>
<feature type="transmembrane region" description="Helical" evidence="1">
    <location>
        <begin position="107"/>
        <end position="126"/>
    </location>
</feature>
<dbReference type="PATRIC" id="fig|111105.18.peg.2075"/>
<evidence type="ECO:0000256" key="1">
    <source>
        <dbReference type="SAM" id="Phobius"/>
    </source>
</evidence>
<keyword evidence="3" id="KW-1185">Reference proteome</keyword>
<evidence type="ECO:0000313" key="3">
    <source>
        <dbReference type="Proteomes" id="UP000030146"/>
    </source>
</evidence>
<feature type="transmembrane region" description="Helical" evidence="1">
    <location>
        <begin position="60"/>
        <end position="82"/>
    </location>
</feature>
<dbReference type="Proteomes" id="UP000030146">
    <property type="component" value="Unassembled WGS sequence"/>
</dbReference>
<dbReference type="AlphaFoldDB" id="A0A0A2F387"/>
<feature type="transmembrane region" description="Helical" evidence="1">
    <location>
        <begin position="27"/>
        <end position="48"/>
    </location>
</feature>
<proteinExistence type="predicted"/>
<protein>
    <submittedName>
        <fullName evidence="2">Uncharacterized protein</fullName>
    </submittedName>
</protein>
<keyword evidence="1" id="KW-0472">Membrane</keyword>
<dbReference type="EMBL" id="JRAK01000128">
    <property type="protein sequence ID" value="KGN85468.1"/>
    <property type="molecule type" value="Genomic_DNA"/>
</dbReference>
<accession>A0A0A2F387</accession>
<keyword evidence="1" id="KW-0812">Transmembrane</keyword>
<keyword evidence="1" id="KW-1133">Transmembrane helix</keyword>
<sequence>MNIYKYMYCRIYTWNLKMWGKIDGPEWNALFGISLMMFLNLMTLSLLLDALGLINYWEIIHIREIVIVASLSILVANYFYFLRRKKYLEIIKLYKQETMAERHRNTVVIWFYFFISVLSPFLIININKI</sequence>